<keyword evidence="1" id="KW-0732">Signal</keyword>
<evidence type="ECO:0008006" key="4">
    <source>
        <dbReference type="Google" id="ProtNLM"/>
    </source>
</evidence>
<keyword evidence="3" id="KW-1185">Reference proteome</keyword>
<feature type="signal peptide" evidence="1">
    <location>
        <begin position="1"/>
        <end position="20"/>
    </location>
</feature>
<evidence type="ECO:0000313" key="3">
    <source>
        <dbReference type="Proteomes" id="UP000244904"/>
    </source>
</evidence>
<reference evidence="3" key="1">
    <citation type="submission" date="2018-03" db="EMBL/GenBank/DDBJ databases">
        <authorList>
            <person name="Rodrigo-Torres L."/>
            <person name="Arahal R. D."/>
            <person name="Lucena T."/>
        </authorList>
    </citation>
    <scope>NUCLEOTIDE SEQUENCE [LARGE SCALE GENOMIC DNA]</scope>
    <source>
        <strain evidence="3">CECT 8871</strain>
    </source>
</reference>
<dbReference type="SUPFAM" id="SSF81901">
    <property type="entry name" value="HCP-like"/>
    <property type="match status" value="1"/>
</dbReference>
<dbReference type="InterPro" id="IPR011990">
    <property type="entry name" value="TPR-like_helical_dom_sf"/>
</dbReference>
<evidence type="ECO:0000313" key="2">
    <source>
        <dbReference type="EMBL" id="SPF80063.1"/>
    </source>
</evidence>
<accession>A0A2R8AVL3</accession>
<sequence length="209" mass="22312">MKRIARATGIIACVAGTSLAAAEGFQAALNAARNGDSARAVVLFHDLARAGSAGAQTNLAVLYAKGQGTPQDDAEAFYWAWRGRLGGEKRAIPVTDYLDRRLTDEARESVVNRLLGDLATEAEKGRVHSFMGIGRVHAQLAEPANKPAAMAWFSVAAAFGVEYSAALRDSMSMELTTEERTAAQADAKARFVEWCGRVPSDVRPVSCPD</sequence>
<dbReference type="Gene3D" id="1.25.40.10">
    <property type="entry name" value="Tetratricopeptide repeat domain"/>
    <property type="match status" value="1"/>
</dbReference>
<dbReference type="AlphaFoldDB" id="A0A2R8AVL3"/>
<evidence type="ECO:0000256" key="1">
    <source>
        <dbReference type="SAM" id="SignalP"/>
    </source>
</evidence>
<name>A0A2R8AVL3_9RHOB</name>
<dbReference type="InterPro" id="IPR006597">
    <property type="entry name" value="Sel1-like"/>
</dbReference>
<dbReference type="SMART" id="SM00671">
    <property type="entry name" value="SEL1"/>
    <property type="match status" value="1"/>
</dbReference>
<gene>
    <name evidence="2" type="ORF">PRI8871_01865</name>
</gene>
<proteinExistence type="predicted"/>
<organism evidence="2 3">
    <name type="scientific">Pseudoprimorskyibacter insulae</name>
    <dbReference type="NCBI Taxonomy" id="1695997"/>
    <lineage>
        <taxon>Bacteria</taxon>
        <taxon>Pseudomonadati</taxon>
        <taxon>Pseudomonadota</taxon>
        <taxon>Alphaproteobacteria</taxon>
        <taxon>Rhodobacterales</taxon>
        <taxon>Paracoccaceae</taxon>
        <taxon>Pseudoprimorskyibacter</taxon>
    </lineage>
</organism>
<dbReference type="Proteomes" id="UP000244904">
    <property type="component" value="Unassembled WGS sequence"/>
</dbReference>
<feature type="chain" id="PRO_5015353618" description="Secretory immunoglobulin A-binding protein EsiB" evidence="1">
    <location>
        <begin position="21"/>
        <end position="209"/>
    </location>
</feature>
<dbReference type="OrthoDB" id="7330531at2"/>
<protein>
    <recommendedName>
        <fullName evidence="4">Secretory immunoglobulin A-binding protein EsiB</fullName>
    </recommendedName>
</protein>
<dbReference type="EMBL" id="OMOJ01000003">
    <property type="protein sequence ID" value="SPF80063.1"/>
    <property type="molecule type" value="Genomic_DNA"/>
</dbReference>